<keyword evidence="5" id="KW-1185">Reference proteome</keyword>
<dbReference type="RefSeq" id="XP_041228531.1">
    <property type="nucleotide sequence ID" value="XM_041374806.1"/>
</dbReference>
<name>A0AAD4EBL3_9AGAM</name>
<organism evidence="4 5">
    <name type="scientific">Suillus fuscotomentosus</name>
    <dbReference type="NCBI Taxonomy" id="1912939"/>
    <lineage>
        <taxon>Eukaryota</taxon>
        <taxon>Fungi</taxon>
        <taxon>Dikarya</taxon>
        <taxon>Basidiomycota</taxon>
        <taxon>Agaricomycotina</taxon>
        <taxon>Agaricomycetes</taxon>
        <taxon>Agaricomycetidae</taxon>
        <taxon>Boletales</taxon>
        <taxon>Suillineae</taxon>
        <taxon>Suillaceae</taxon>
        <taxon>Suillus</taxon>
    </lineage>
</organism>
<evidence type="ECO:0000313" key="4">
    <source>
        <dbReference type="EMBL" id="KAG1902956.1"/>
    </source>
</evidence>
<gene>
    <name evidence="4" type="ORF">F5891DRAFT_948423</name>
</gene>
<dbReference type="EMBL" id="JABBWK010000015">
    <property type="protein sequence ID" value="KAG1902956.1"/>
    <property type="molecule type" value="Genomic_DNA"/>
</dbReference>
<feature type="transmembrane region" description="Helical" evidence="1">
    <location>
        <begin position="498"/>
        <end position="518"/>
    </location>
</feature>
<sequence length="520" mass="58277">SMGTFHGLLQHLESQPDVTSCNSITTLFCFISITSRLKEDIILVQLAQASISEPPPVLSPAFNTFLATACSISPVQANDVWMLLQDVIWHGAIDKDLSSVWVTDAPRRGFGTFTHSEYLLYPPTQYCTQPDCPPMTLKKAEQQNVVLFILAHGPCAAQSVHLYCTDCQIDYRHNYTMSGGIRTYYDKQPETIQVTDHVFMEKDVVELFKMAMDVSWTSATNCAQLYNMCLSQGKCAPDGYLVKFEITGDHVWNAFVITTLLEDRKRHMCSLTVPQTGNQWDWFTQVMIDRNHRIQLYGFEDVHRHYCNRCTRMYANDQGVTTHKVSVVVVDGVTVGHPCCAVHNCHTPLSNNHHQFCPAHSSYDGTCSIIGCNLPVVPGHCTCSMPDHKNVEGTYELHGQSRFQLQERLACARVAHSNNTISQDVEISMLHLPDAEEEYELNETGTLALPVVDGGDLTPAVNIGHGQSTRTHNEQLMVAPCGMIIACRLSLGQREWRVLWYVEAIVSLGLILKIILLLPF</sequence>
<dbReference type="GeneID" id="64669104"/>
<keyword evidence="1" id="KW-1133">Transmembrane helix</keyword>
<keyword evidence="1" id="KW-0472">Membrane</keyword>
<dbReference type="AlphaFoldDB" id="A0AAD4EBL3"/>
<comment type="caution">
    <text evidence="4">The sequence shown here is derived from an EMBL/GenBank/DDBJ whole genome shotgun (WGS) entry which is preliminary data.</text>
</comment>
<evidence type="ECO:0000259" key="2">
    <source>
        <dbReference type="Pfam" id="PF18718"/>
    </source>
</evidence>
<proteinExistence type="predicted"/>
<feature type="non-terminal residue" evidence="4">
    <location>
        <position position="520"/>
    </location>
</feature>
<evidence type="ECO:0000313" key="5">
    <source>
        <dbReference type="Proteomes" id="UP001195769"/>
    </source>
</evidence>
<accession>A0AAD4EBL3</accession>
<dbReference type="InterPro" id="IPR040898">
    <property type="entry name" value="CxC6"/>
</dbReference>
<evidence type="ECO:0000256" key="1">
    <source>
        <dbReference type="SAM" id="Phobius"/>
    </source>
</evidence>
<feature type="domain" description="CxC5 like cysteine cluster associated with KDZ" evidence="2">
    <location>
        <begin position="117"/>
        <end position="230"/>
    </location>
</feature>
<evidence type="ECO:0008006" key="6">
    <source>
        <dbReference type="Google" id="ProtNLM"/>
    </source>
</evidence>
<dbReference type="Pfam" id="PF18718">
    <property type="entry name" value="CxC5"/>
    <property type="match status" value="1"/>
</dbReference>
<dbReference type="Pfam" id="PF18721">
    <property type="entry name" value="CxC6"/>
    <property type="match status" value="1"/>
</dbReference>
<dbReference type="InterPro" id="IPR041539">
    <property type="entry name" value="CxC5"/>
</dbReference>
<evidence type="ECO:0000259" key="3">
    <source>
        <dbReference type="Pfam" id="PF18721"/>
    </source>
</evidence>
<feature type="domain" description="CxC6 like cysteine cluster associated with KDZ" evidence="3">
    <location>
        <begin position="329"/>
        <end position="392"/>
    </location>
</feature>
<keyword evidence="1" id="KW-0812">Transmembrane</keyword>
<protein>
    <recommendedName>
        <fullName evidence="6">CxC5 like cysteine cluster associated with KDZ domain-containing protein</fullName>
    </recommendedName>
</protein>
<reference evidence="4" key="1">
    <citation type="journal article" date="2020" name="New Phytol.">
        <title>Comparative genomics reveals dynamic genome evolution in host specialist ectomycorrhizal fungi.</title>
        <authorList>
            <person name="Lofgren L.A."/>
            <person name="Nguyen N.H."/>
            <person name="Vilgalys R."/>
            <person name="Ruytinx J."/>
            <person name="Liao H.L."/>
            <person name="Branco S."/>
            <person name="Kuo A."/>
            <person name="LaButti K."/>
            <person name="Lipzen A."/>
            <person name="Andreopoulos W."/>
            <person name="Pangilinan J."/>
            <person name="Riley R."/>
            <person name="Hundley H."/>
            <person name="Na H."/>
            <person name="Barry K."/>
            <person name="Grigoriev I.V."/>
            <person name="Stajich J.E."/>
            <person name="Kennedy P.G."/>
        </authorList>
    </citation>
    <scope>NUCLEOTIDE SEQUENCE</scope>
    <source>
        <strain evidence="4">FC203</strain>
    </source>
</reference>
<dbReference type="Proteomes" id="UP001195769">
    <property type="component" value="Unassembled WGS sequence"/>
</dbReference>